<reference evidence="7 8" key="1">
    <citation type="submission" date="2019-06" db="EMBL/GenBank/DDBJ databases">
        <title>Sequencing the genomes of 1000 actinobacteria strains.</title>
        <authorList>
            <person name="Klenk H.-P."/>
        </authorList>
    </citation>
    <scope>NUCLEOTIDE SEQUENCE [LARGE SCALE GENOMIC DNA]</scope>
    <source>
        <strain evidence="7 8">DSM 18935</strain>
    </source>
</reference>
<keyword evidence="5 6" id="KW-0472">Membrane</keyword>
<dbReference type="PANTHER" id="PTHR42770">
    <property type="entry name" value="AMINO ACID TRANSPORTER-RELATED"/>
    <property type="match status" value="1"/>
</dbReference>
<evidence type="ECO:0000256" key="3">
    <source>
        <dbReference type="ARBA" id="ARBA00022692"/>
    </source>
</evidence>
<dbReference type="InterPro" id="IPR002293">
    <property type="entry name" value="AA/rel_permease1"/>
</dbReference>
<feature type="transmembrane region" description="Helical" evidence="6">
    <location>
        <begin position="176"/>
        <end position="197"/>
    </location>
</feature>
<dbReference type="AlphaFoldDB" id="A0A560WE77"/>
<feature type="transmembrane region" description="Helical" evidence="6">
    <location>
        <begin position="217"/>
        <end position="237"/>
    </location>
</feature>
<feature type="transmembrane region" description="Helical" evidence="6">
    <location>
        <begin position="420"/>
        <end position="442"/>
    </location>
</feature>
<gene>
    <name evidence="7" type="ORF">FB557_1513</name>
</gene>
<feature type="transmembrane region" description="Helical" evidence="6">
    <location>
        <begin position="454"/>
        <end position="479"/>
    </location>
</feature>
<keyword evidence="3 6" id="KW-0812">Transmembrane</keyword>
<dbReference type="Gene3D" id="1.20.1740.10">
    <property type="entry name" value="Amino acid/polyamine transporter I"/>
    <property type="match status" value="1"/>
</dbReference>
<dbReference type="Proteomes" id="UP000315628">
    <property type="component" value="Unassembled WGS sequence"/>
</dbReference>
<dbReference type="InterPro" id="IPR050367">
    <property type="entry name" value="APC_superfamily"/>
</dbReference>
<comment type="subcellular location">
    <subcellularLocation>
        <location evidence="1">Cell membrane</location>
        <topology evidence="1">Multi-pass membrane protein</topology>
    </subcellularLocation>
</comment>
<feature type="transmembrane region" description="Helical" evidence="6">
    <location>
        <begin position="301"/>
        <end position="321"/>
    </location>
</feature>
<evidence type="ECO:0000256" key="5">
    <source>
        <dbReference type="ARBA" id="ARBA00023136"/>
    </source>
</evidence>
<feature type="transmembrane region" description="Helical" evidence="6">
    <location>
        <begin position="385"/>
        <end position="408"/>
    </location>
</feature>
<organism evidence="7 8">
    <name type="scientific">Marihabitans asiaticum</name>
    <dbReference type="NCBI Taxonomy" id="415218"/>
    <lineage>
        <taxon>Bacteria</taxon>
        <taxon>Bacillati</taxon>
        <taxon>Actinomycetota</taxon>
        <taxon>Actinomycetes</taxon>
        <taxon>Micrococcales</taxon>
        <taxon>Intrasporangiaceae</taxon>
        <taxon>Marihabitans</taxon>
    </lineage>
</organism>
<name>A0A560WE77_9MICO</name>
<keyword evidence="2" id="KW-1003">Cell membrane</keyword>
<proteinExistence type="predicted"/>
<evidence type="ECO:0000256" key="1">
    <source>
        <dbReference type="ARBA" id="ARBA00004651"/>
    </source>
</evidence>
<evidence type="ECO:0000313" key="8">
    <source>
        <dbReference type="Proteomes" id="UP000315628"/>
    </source>
</evidence>
<sequence length="513" mass="53957">MNEDPGAGDGPVTVDDARPGKGLKAGAVGFWDGVAIGVDSTAPAYTIAAVLGSIALVAGTKAPAVLIVSFVPMLFIAGAFYYMNRADPDCGTTFSWVTRAMGPWLGWIGGWAIFSTGVLVIGAQADVAAKYTFVVLGLDSLAENRVAVVVFACLMVLALTWLCVRGTEMSARFQRIMVGLQVGALLLFVVVAIYRMATGDNGEGGAGFSLDWFNPVGLSASALISGMLLGVFCYWGWESAVNLNEESEDTLDAPGRAGVVSTIILLFVYLGSAVAILGMLSLDTLGEYDDDEALFGLVGEIVLGPLDWLLLLSIIVSGLASTQTTILPASRGSLSMAVAGAFPAKFKEVHADYGTPAFGTWVIGAAAIVWYVVGSMISQNFLFDSLSALSIVVAFYYGLTGIACAIYWRKELSRSVKGFLVVGLAPVIGAITLFVLLVAAMREYADPEASYTETAILGVGAPLFMALLIFVVGLVFMVVSRMTFAQRYFERDGFEEVSDEVARAALGPAGPGQ</sequence>
<dbReference type="GO" id="GO:0022857">
    <property type="term" value="F:transmembrane transporter activity"/>
    <property type="evidence" value="ECO:0007669"/>
    <property type="project" value="InterPro"/>
</dbReference>
<protein>
    <submittedName>
        <fullName evidence="7">Amino acid transporter</fullName>
    </submittedName>
</protein>
<keyword evidence="4 6" id="KW-1133">Transmembrane helix</keyword>
<comment type="caution">
    <text evidence="7">The sequence shown here is derived from an EMBL/GenBank/DDBJ whole genome shotgun (WGS) entry which is preliminary data.</text>
</comment>
<dbReference type="PIRSF" id="PIRSF006060">
    <property type="entry name" value="AA_transporter"/>
    <property type="match status" value="1"/>
</dbReference>
<dbReference type="RefSeq" id="WP_144856965.1">
    <property type="nucleotide sequence ID" value="NZ_BAAAYT010000001.1"/>
</dbReference>
<feature type="transmembrane region" description="Helical" evidence="6">
    <location>
        <begin position="145"/>
        <end position="164"/>
    </location>
</feature>
<feature type="transmembrane region" description="Helical" evidence="6">
    <location>
        <begin position="353"/>
        <end position="373"/>
    </location>
</feature>
<evidence type="ECO:0000256" key="2">
    <source>
        <dbReference type="ARBA" id="ARBA00022475"/>
    </source>
</evidence>
<accession>A0A560WE77</accession>
<dbReference type="EMBL" id="VIUW01000002">
    <property type="protein sequence ID" value="TWD15973.1"/>
    <property type="molecule type" value="Genomic_DNA"/>
</dbReference>
<dbReference type="OrthoDB" id="9762947at2"/>
<dbReference type="PANTHER" id="PTHR42770:SF7">
    <property type="entry name" value="MEMBRANE PROTEIN"/>
    <property type="match status" value="1"/>
</dbReference>
<evidence type="ECO:0000313" key="7">
    <source>
        <dbReference type="EMBL" id="TWD15973.1"/>
    </source>
</evidence>
<feature type="transmembrane region" description="Helical" evidence="6">
    <location>
        <begin position="62"/>
        <end position="83"/>
    </location>
</feature>
<dbReference type="Pfam" id="PF13520">
    <property type="entry name" value="AA_permease_2"/>
    <property type="match status" value="1"/>
</dbReference>
<feature type="transmembrane region" description="Helical" evidence="6">
    <location>
        <begin position="258"/>
        <end position="281"/>
    </location>
</feature>
<feature type="transmembrane region" description="Helical" evidence="6">
    <location>
        <begin position="104"/>
        <end position="125"/>
    </location>
</feature>
<keyword evidence="8" id="KW-1185">Reference proteome</keyword>
<dbReference type="GO" id="GO:0005886">
    <property type="term" value="C:plasma membrane"/>
    <property type="evidence" value="ECO:0007669"/>
    <property type="project" value="UniProtKB-SubCell"/>
</dbReference>
<evidence type="ECO:0000256" key="4">
    <source>
        <dbReference type="ARBA" id="ARBA00022989"/>
    </source>
</evidence>
<evidence type="ECO:0000256" key="6">
    <source>
        <dbReference type="SAM" id="Phobius"/>
    </source>
</evidence>